<evidence type="ECO:0000313" key="1">
    <source>
        <dbReference type="EMBL" id="MET3591266.1"/>
    </source>
</evidence>
<accession>A0ABV2HL15</accession>
<gene>
    <name evidence="1" type="ORF">ABID26_000645</name>
</gene>
<keyword evidence="2" id="KW-1185">Reference proteome</keyword>
<dbReference type="RefSeq" id="WP_126101382.1">
    <property type="nucleotide sequence ID" value="NZ_JBEPLM010000001.1"/>
</dbReference>
<comment type="caution">
    <text evidence="1">The sequence shown here is derived from an EMBL/GenBank/DDBJ whole genome shotgun (WGS) entry which is preliminary data.</text>
</comment>
<organism evidence="1 2">
    <name type="scientific">Mesorhizobium shonense</name>
    <dbReference type="NCBI Taxonomy" id="1209948"/>
    <lineage>
        <taxon>Bacteria</taxon>
        <taxon>Pseudomonadati</taxon>
        <taxon>Pseudomonadota</taxon>
        <taxon>Alphaproteobacteria</taxon>
        <taxon>Hyphomicrobiales</taxon>
        <taxon>Phyllobacteriaceae</taxon>
        <taxon>Mesorhizobium</taxon>
    </lineage>
</organism>
<proteinExistence type="predicted"/>
<dbReference type="Proteomes" id="UP001549036">
    <property type="component" value="Unassembled WGS sequence"/>
</dbReference>
<name>A0ABV2HL15_9HYPH</name>
<evidence type="ECO:0000313" key="2">
    <source>
        <dbReference type="Proteomes" id="UP001549036"/>
    </source>
</evidence>
<protein>
    <recommendedName>
        <fullName evidence="3">HEPN domain-containing protein</fullName>
    </recommendedName>
</protein>
<reference evidence="1 2" key="1">
    <citation type="submission" date="2024-06" db="EMBL/GenBank/DDBJ databases">
        <title>Genomic Encyclopedia of Type Strains, Phase IV (KMG-IV): sequencing the most valuable type-strain genomes for metagenomic binning, comparative biology and taxonomic classification.</title>
        <authorList>
            <person name="Goeker M."/>
        </authorList>
    </citation>
    <scope>NUCLEOTIDE SEQUENCE [LARGE SCALE GENOMIC DNA]</scope>
    <source>
        <strain evidence="1 2">DSM 29846</strain>
    </source>
</reference>
<sequence>MARVRSTKKKDAAYVTSRLLIARGFLKDARNSNLVADPGDIGNPSMSTVINCAIAYSDALTAKLRGEINQDDHQAVVKLLRAALGKALPAKQETSLRALLEQKDEVQYGSRAKTRNDAEKALERLEEFAAWAEQQLAL</sequence>
<evidence type="ECO:0008006" key="3">
    <source>
        <dbReference type="Google" id="ProtNLM"/>
    </source>
</evidence>
<dbReference type="EMBL" id="JBEPLM010000001">
    <property type="protein sequence ID" value="MET3591266.1"/>
    <property type="molecule type" value="Genomic_DNA"/>
</dbReference>